<dbReference type="Pfam" id="PF00005">
    <property type="entry name" value="ABC_tran"/>
    <property type="match status" value="1"/>
</dbReference>
<keyword evidence="1" id="KW-0813">Transport</keyword>
<evidence type="ECO:0000256" key="1">
    <source>
        <dbReference type="ARBA" id="ARBA00022448"/>
    </source>
</evidence>
<dbReference type="PROSITE" id="PS50893">
    <property type="entry name" value="ABC_TRANSPORTER_2"/>
    <property type="match status" value="1"/>
</dbReference>
<dbReference type="SUPFAM" id="SSF52540">
    <property type="entry name" value="P-loop containing nucleoside triphosphate hydrolases"/>
    <property type="match status" value="1"/>
</dbReference>
<dbReference type="OrthoDB" id="9802264at2"/>
<dbReference type="PROSITE" id="PS00211">
    <property type="entry name" value="ABC_TRANSPORTER_1"/>
    <property type="match status" value="1"/>
</dbReference>
<evidence type="ECO:0000256" key="4">
    <source>
        <dbReference type="ARBA" id="ARBA00066388"/>
    </source>
</evidence>
<keyword evidence="7" id="KW-1185">Reference proteome</keyword>
<gene>
    <name evidence="6" type="ORF">SAMN02910417_00185</name>
</gene>
<dbReference type="GO" id="GO:0015418">
    <property type="term" value="F:ABC-type quaternary ammonium compound transporting activity"/>
    <property type="evidence" value="ECO:0007669"/>
    <property type="project" value="UniProtKB-EC"/>
</dbReference>
<dbReference type="GO" id="GO:0016887">
    <property type="term" value="F:ATP hydrolysis activity"/>
    <property type="evidence" value="ECO:0007669"/>
    <property type="project" value="InterPro"/>
</dbReference>
<dbReference type="CDD" id="cd03293">
    <property type="entry name" value="ABC_NrtD_SsuB_transporters"/>
    <property type="match status" value="1"/>
</dbReference>
<dbReference type="InterPro" id="IPR027417">
    <property type="entry name" value="P-loop_NTPase"/>
</dbReference>
<accession>A0A1G6A2K1</accession>
<keyword evidence="2" id="KW-0547">Nucleotide-binding</keyword>
<protein>
    <recommendedName>
        <fullName evidence="4">ABC-type quaternary amine transporter</fullName>
        <ecNumber evidence="4">7.6.2.9</ecNumber>
    </recommendedName>
</protein>
<keyword evidence="3 6" id="KW-0067">ATP-binding</keyword>
<dbReference type="Gene3D" id="3.40.50.300">
    <property type="entry name" value="P-loop containing nucleotide triphosphate hydrolases"/>
    <property type="match status" value="1"/>
</dbReference>
<dbReference type="EMBL" id="FMXR01000004">
    <property type="protein sequence ID" value="SDB02615.1"/>
    <property type="molecule type" value="Genomic_DNA"/>
</dbReference>
<reference evidence="6 7" key="1">
    <citation type="submission" date="2016-10" db="EMBL/GenBank/DDBJ databases">
        <authorList>
            <person name="de Groot N.N."/>
        </authorList>
    </citation>
    <scope>NUCLEOTIDE SEQUENCE [LARGE SCALE GENOMIC DNA]</scope>
    <source>
        <strain evidence="6 7">DSM 3217</strain>
    </source>
</reference>
<sequence>MGINNEYLKITGVNKFFEKDGEKFQVLRDINLTVKEGEFICIVGASGCGKSTLLRSIAGLDVEHEGEIIVDGERVTRPEKTRGMVFQEHRLFPWLNIEDNISYVLNEGTKEEKKKKVAEHIELVGLKGFEKSYPKQLSGGMAQRAGIARALVNQPEILLLDEPFGALDAFTKIQMQQEVKRIHKTQKTTMILVTHDIDEAVYLADRIVVMSSRPGTIKRIVNVELAEPRNRNNTEFLAIRKLIFNEFFAEQQIDLDYII</sequence>
<name>A0A1G6A2K1_EUBOX</name>
<dbReference type="InterPro" id="IPR050166">
    <property type="entry name" value="ABC_transporter_ATP-bind"/>
</dbReference>
<dbReference type="Proteomes" id="UP000199228">
    <property type="component" value="Unassembled WGS sequence"/>
</dbReference>
<dbReference type="SMART" id="SM00382">
    <property type="entry name" value="AAA"/>
    <property type="match status" value="1"/>
</dbReference>
<evidence type="ECO:0000256" key="2">
    <source>
        <dbReference type="ARBA" id="ARBA00022741"/>
    </source>
</evidence>
<dbReference type="PANTHER" id="PTHR42788:SF13">
    <property type="entry name" value="ALIPHATIC SULFONATES IMPORT ATP-BINDING PROTEIN SSUB"/>
    <property type="match status" value="1"/>
</dbReference>
<dbReference type="InterPro" id="IPR003593">
    <property type="entry name" value="AAA+_ATPase"/>
</dbReference>
<dbReference type="FunFam" id="3.40.50.300:FF:000425">
    <property type="entry name" value="Probable ABC transporter, ATP-binding subunit"/>
    <property type="match status" value="1"/>
</dbReference>
<feature type="domain" description="ABC transporter" evidence="5">
    <location>
        <begin position="8"/>
        <end position="237"/>
    </location>
</feature>
<dbReference type="AlphaFoldDB" id="A0A1G6A2K1"/>
<dbReference type="GO" id="GO:0005524">
    <property type="term" value="F:ATP binding"/>
    <property type="evidence" value="ECO:0007669"/>
    <property type="project" value="UniProtKB-KW"/>
</dbReference>
<evidence type="ECO:0000313" key="6">
    <source>
        <dbReference type="EMBL" id="SDB02615.1"/>
    </source>
</evidence>
<evidence type="ECO:0000256" key="3">
    <source>
        <dbReference type="ARBA" id="ARBA00022840"/>
    </source>
</evidence>
<dbReference type="InterPro" id="IPR017871">
    <property type="entry name" value="ABC_transporter-like_CS"/>
</dbReference>
<dbReference type="RefSeq" id="WP_090171114.1">
    <property type="nucleotide sequence ID" value="NZ_FMXR01000004.1"/>
</dbReference>
<dbReference type="STRING" id="1732.SAMN02910417_00185"/>
<dbReference type="EC" id="7.6.2.9" evidence="4"/>
<evidence type="ECO:0000313" key="7">
    <source>
        <dbReference type="Proteomes" id="UP000199228"/>
    </source>
</evidence>
<evidence type="ECO:0000259" key="5">
    <source>
        <dbReference type="PROSITE" id="PS50893"/>
    </source>
</evidence>
<dbReference type="InterPro" id="IPR003439">
    <property type="entry name" value="ABC_transporter-like_ATP-bd"/>
</dbReference>
<proteinExistence type="predicted"/>
<organism evidence="6 7">
    <name type="scientific">Eubacterium oxidoreducens</name>
    <dbReference type="NCBI Taxonomy" id="1732"/>
    <lineage>
        <taxon>Bacteria</taxon>
        <taxon>Bacillati</taxon>
        <taxon>Bacillota</taxon>
        <taxon>Clostridia</taxon>
        <taxon>Eubacteriales</taxon>
        <taxon>Eubacteriaceae</taxon>
        <taxon>Eubacterium</taxon>
    </lineage>
</organism>
<dbReference type="PANTHER" id="PTHR42788">
    <property type="entry name" value="TAURINE IMPORT ATP-BINDING PROTEIN-RELATED"/>
    <property type="match status" value="1"/>
</dbReference>